<evidence type="ECO:0000256" key="1">
    <source>
        <dbReference type="ARBA" id="ARBA00004651"/>
    </source>
</evidence>
<gene>
    <name evidence="9" type="ORF">DFR37_10769</name>
</gene>
<dbReference type="Gene3D" id="1.10.3720.10">
    <property type="entry name" value="MetI-like"/>
    <property type="match status" value="1"/>
</dbReference>
<accession>A0A366H9S6</accession>
<dbReference type="AlphaFoldDB" id="A0A366H9S6"/>
<dbReference type="RefSeq" id="WP_113934016.1">
    <property type="nucleotide sequence ID" value="NZ_JACCEU010000008.1"/>
</dbReference>
<evidence type="ECO:0000313" key="10">
    <source>
        <dbReference type="Proteomes" id="UP000253628"/>
    </source>
</evidence>
<dbReference type="OrthoDB" id="9803623at2"/>
<dbReference type="Proteomes" id="UP000253628">
    <property type="component" value="Unassembled WGS sequence"/>
</dbReference>
<dbReference type="Pfam" id="PF00528">
    <property type="entry name" value="BPD_transp_1"/>
    <property type="match status" value="1"/>
</dbReference>
<name>A0A366H9S6_9BURK</name>
<comment type="subcellular location">
    <subcellularLocation>
        <location evidence="1 7">Cell membrane</location>
        <topology evidence="1 7">Multi-pass membrane protein</topology>
    </subcellularLocation>
</comment>
<keyword evidence="3" id="KW-1003">Cell membrane</keyword>
<sequence length="313" mass="34321">MLVLLVRRIVATVPVLVIVALIVFLMLRLAPGDPAAMIVGNSGTSADIARVRAELGLNDSLPVQFTHWVGRLAQGDLGESYFMKMKVTHLIAQRIEPTVSLSLLTLLITIVVAIPLGVAAAWRHGGWLDRTLMGFSVLGFSIPSFVIGYLMIWAFALHWNWFPTQGYTRFSDDFWGWLHHLVLPAITLSIIYVALIARVTRAAVAEALTEDYIRTARAKGVSELRVLMRHALANAAIPIVTVIGIGVALLIGGVVVTETVFAIPGLGQLTVDAVLSRDFPLIQAITLFFSVIYVMINLLVDLSYLVLDPRVRY</sequence>
<keyword evidence="10" id="KW-1185">Reference proteome</keyword>
<evidence type="ECO:0000256" key="4">
    <source>
        <dbReference type="ARBA" id="ARBA00022692"/>
    </source>
</evidence>
<comment type="similarity">
    <text evidence="7">Belongs to the binding-protein-dependent transport system permease family.</text>
</comment>
<dbReference type="InterPro" id="IPR045621">
    <property type="entry name" value="BPD_transp_1_N"/>
</dbReference>
<evidence type="ECO:0000256" key="7">
    <source>
        <dbReference type="RuleBase" id="RU363032"/>
    </source>
</evidence>
<dbReference type="InterPro" id="IPR000515">
    <property type="entry name" value="MetI-like"/>
</dbReference>
<dbReference type="InterPro" id="IPR035906">
    <property type="entry name" value="MetI-like_sf"/>
</dbReference>
<keyword evidence="4 7" id="KW-0812">Transmembrane</keyword>
<evidence type="ECO:0000256" key="3">
    <source>
        <dbReference type="ARBA" id="ARBA00022475"/>
    </source>
</evidence>
<dbReference type="GO" id="GO:0005886">
    <property type="term" value="C:plasma membrane"/>
    <property type="evidence" value="ECO:0007669"/>
    <property type="project" value="UniProtKB-SubCell"/>
</dbReference>
<dbReference type="PROSITE" id="PS50928">
    <property type="entry name" value="ABC_TM1"/>
    <property type="match status" value="1"/>
</dbReference>
<dbReference type="CDD" id="cd06261">
    <property type="entry name" value="TM_PBP2"/>
    <property type="match status" value="1"/>
</dbReference>
<keyword evidence="2 7" id="KW-0813">Transport</keyword>
<feature type="transmembrane region" description="Helical" evidence="7">
    <location>
        <begin position="281"/>
        <end position="307"/>
    </location>
</feature>
<reference evidence="9 10" key="1">
    <citation type="submission" date="2018-06" db="EMBL/GenBank/DDBJ databases">
        <title>Genomic Encyclopedia of Type Strains, Phase IV (KMG-IV): sequencing the most valuable type-strain genomes for metagenomic binning, comparative biology and taxonomic classification.</title>
        <authorList>
            <person name="Goeker M."/>
        </authorList>
    </citation>
    <scope>NUCLEOTIDE SEQUENCE [LARGE SCALE GENOMIC DNA]</scope>
    <source>
        <strain evidence="9 10">DSM 25520</strain>
    </source>
</reference>
<dbReference type="PANTHER" id="PTHR43163">
    <property type="entry name" value="DIPEPTIDE TRANSPORT SYSTEM PERMEASE PROTEIN DPPB-RELATED"/>
    <property type="match status" value="1"/>
</dbReference>
<keyword evidence="6 7" id="KW-0472">Membrane</keyword>
<dbReference type="Pfam" id="PF19300">
    <property type="entry name" value="BPD_transp_1_N"/>
    <property type="match status" value="1"/>
</dbReference>
<evidence type="ECO:0000256" key="5">
    <source>
        <dbReference type="ARBA" id="ARBA00022989"/>
    </source>
</evidence>
<evidence type="ECO:0000259" key="8">
    <source>
        <dbReference type="PROSITE" id="PS50928"/>
    </source>
</evidence>
<keyword evidence="5 7" id="KW-1133">Transmembrane helix</keyword>
<evidence type="ECO:0000256" key="6">
    <source>
        <dbReference type="ARBA" id="ARBA00023136"/>
    </source>
</evidence>
<evidence type="ECO:0000256" key="2">
    <source>
        <dbReference type="ARBA" id="ARBA00022448"/>
    </source>
</evidence>
<protein>
    <submittedName>
        <fullName evidence="9">Peptide/nickel transport system permease protein</fullName>
    </submittedName>
</protein>
<dbReference type="SUPFAM" id="SSF161098">
    <property type="entry name" value="MetI-like"/>
    <property type="match status" value="1"/>
</dbReference>
<feature type="transmembrane region" description="Helical" evidence="7">
    <location>
        <begin position="9"/>
        <end position="27"/>
    </location>
</feature>
<proteinExistence type="inferred from homology"/>
<feature type="transmembrane region" description="Helical" evidence="7">
    <location>
        <begin position="134"/>
        <end position="157"/>
    </location>
</feature>
<dbReference type="EMBL" id="QNRQ01000007">
    <property type="protein sequence ID" value="RBP38305.1"/>
    <property type="molecule type" value="Genomic_DNA"/>
</dbReference>
<feature type="transmembrane region" description="Helical" evidence="7">
    <location>
        <begin position="235"/>
        <end position="261"/>
    </location>
</feature>
<evidence type="ECO:0000313" key="9">
    <source>
        <dbReference type="EMBL" id="RBP38305.1"/>
    </source>
</evidence>
<feature type="domain" description="ABC transmembrane type-1" evidence="8">
    <location>
        <begin position="95"/>
        <end position="300"/>
    </location>
</feature>
<feature type="transmembrane region" description="Helical" evidence="7">
    <location>
        <begin position="99"/>
        <end position="122"/>
    </location>
</feature>
<feature type="transmembrane region" description="Helical" evidence="7">
    <location>
        <begin position="177"/>
        <end position="197"/>
    </location>
</feature>
<organism evidence="9 10">
    <name type="scientific">Eoetvoesiella caeni</name>
    <dbReference type="NCBI Taxonomy" id="645616"/>
    <lineage>
        <taxon>Bacteria</taxon>
        <taxon>Pseudomonadati</taxon>
        <taxon>Pseudomonadota</taxon>
        <taxon>Betaproteobacteria</taxon>
        <taxon>Burkholderiales</taxon>
        <taxon>Alcaligenaceae</taxon>
        <taxon>Eoetvoesiella</taxon>
    </lineage>
</organism>
<comment type="caution">
    <text evidence="9">The sequence shown here is derived from an EMBL/GenBank/DDBJ whole genome shotgun (WGS) entry which is preliminary data.</text>
</comment>
<dbReference type="GO" id="GO:0071916">
    <property type="term" value="F:dipeptide transmembrane transporter activity"/>
    <property type="evidence" value="ECO:0007669"/>
    <property type="project" value="TreeGrafter"/>
</dbReference>
<dbReference type="PANTHER" id="PTHR43163:SF6">
    <property type="entry name" value="DIPEPTIDE TRANSPORT SYSTEM PERMEASE PROTEIN DPPB-RELATED"/>
    <property type="match status" value="1"/>
</dbReference>